<feature type="compositionally biased region" description="Polar residues" evidence="3">
    <location>
        <begin position="164"/>
        <end position="182"/>
    </location>
</feature>
<keyword evidence="2" id="KW-0539">Nucleus</keyword>
<name>A0A5C3QSX6_9AGAR</name>
<dbReference type="CDD" id="cd00067">
    <property type="entry name" value="GAL4"/>
    <property type="match status" value="1"/>
</dbReference>
<dbReference type="InterPro" id="IPR001138">
    <property type="entry name" value="Zn2Cys6_DnaBD"/>
</dbReference>
<feature type="domain" description="Zn(2)-C6 fungal-type" evidence="4">
    <location>
        <begin position="49"/>
        <end position="82"/>
    </location>
</feature>
<dbReference type="GO" id="GO:0006351">
    <property type="term" value="P:DNA-templated transcription"/>
    <property type="evidence" value="ECO:0007669"/>
    <property type="project" value="InterPro"/>
</dbReference>
<dbReference type="Pfam" id="PF04082">
    <property type="entry name" value="Fungal_trans"/>
    <property type="match status" value="1"/>
</dbReference>
<reference evidence="5 6" key="1">
    <citation type="journal article" date="2019" name="Nat. Ecol. Evol.">
        <title>Megaphylogeny resolves global patterns of mushroom evolution.</title>
        <authorList>
            <person name="Varga T."/>
            <person name="Krizsan K."/>
            <person name="Foldi C."/>
            <person name="Dima B."/>
            <person name="Sanchez-Garcia M."/>
            <person name="Sanchez-Ramirez S."/>
            <person name="Szollosi G.J."/>
            <person name="Szarkandi J.G."/>
            <person name="Papp V."/>
            <person name="Albert L."/>
            <person name="Andreopoulos W."/>
            <person name="Angelini C."/>
            <person name="Antonin V."/>
            <person name="Barry K.W."/>
            <person name="Bougher N.L."/>
            <person name="Buchanan P."/>
            <person name="Buyck B."/>
            <person name="Bense V."/>
            <person name="Catcheside P."/>
            <person name="Chovatia M."/>
            <person name="Cooper J."/>
            <person name="Damon W."/>
            <person name="Desjardin D."/>
            <person name="Finy P."/>
            <person name="Geml J."/>
            <person name="Haridas S."/>
            <person name="Hughes K."/>
            <person name="Justo A."/>
            <person name="Karasinski D."/>
            <person name="Kautmanova I."/>
            <person name="Kiss B."/>
            <person name="Kocsube S."/>
            <person name="Kotiranta H."/>
            <person name="LaButti K.M."/>
            <person name="Lechner B.E."/>
            <person name="Liimatainen K."/>
            <person name="Lipzen A."/>
            <person name="Lukacs Z."/>
            <person name="Mihaltcheva S."/>
            <person name="Morgado L.N."/>
            <person name="Niskanen T."/>
            <person name="Noordeloos M.E."/>
            <person name="Ohm R.A."/>
            <person name="Ortiz-Santana B."/>
            <person name="Ovrebo C."/>
            <person name="Racz N."/>
            <person name="Riley R."/>
            <person name="Savchenko A."/>
            <person name="Shiryaev A."/>
            <person name="Soop K."/>
            <person name="Spirin V."/>
            <person name="Szebenyi C."/>
            <person name="Tomsovsky M."/>
            <person name="Tulloss R.E."/>
            <person name="Uehling J."/>
            <person name="Grigoriev I.V."/>
            <person name="Vagvolgyi C."/>
            <person name="Papp T."/>
            <person name="Martin F.M."/>
            <person name="Miettinen O."/>
            <person name="Hibbett D.S."/>
            <person name="Nagy L.G."/>
        </authorList>
    </citation>
    <scope>NUCLEOTIDE SEQUENCE [LARGE SCALE GENOMIC DNA]</scope>
    <source>
        <strain evidence="5 6">CBS 309.79</strain>
    </source>
</reference>
<dbReference type="PANTHER" id="PTHR46910:SF38">
    <property type="entry name" value="ZN(2)-C6 FUNGAL-TYPE DOMAIN-CONTAINING PROTEIN"/>
    <property type="match status" value="1"/>
</dbReference>
<keyword evidence="1" id="KW-0479">Metal-binding</keyword>
<dbReference type="OrthoDB" id="4456959at2759"/>
<gene>
    <name evidence="5" type="ORF">BDV98DRAFT_317346</name>
</gene>
<dbReference type="CDD" id="cd12148">
    <property type="entry name" value="fungal_TF_MHR"/>
    <property type="match status" value="1"/>
</dbReference>
<dbReference type="InterPro" id="IPR036864">
    <property type="entry name" value="Zn2-C6_fun-type_DNA-bd_sf"/>
</dbReference>
<feature type="region of interest" description="Disordered" evidence="3">
    <location>
        <begin position="1"/>
        <end position="48"/>
    </location>
</feature>
<dbReference type="EMBL" id="ML178818">
    <property type="protein sequence ID" value="TFL04448.1"/>
    <property type="molecule type" value="Genomic_DNA"/>
</dbReference>
<protein>
    <submittedName>
        <fullName evidence="5">Fungal-specific transcription factor domain-containing protein</fullName>
    </submittedName>
</protein>
<dbReference type="SUPFAM" id="SSF57701">
    <property type="entry name" value="Zn2/Cys6 DNA-binding domain"/>
    <property type="match status" value="1"/>
</dbReference>
<dbReference type="GO" id="GO:0000981">
    <property type="term" value="F:DNA-binding transcription factor activity, RNA polymerase II-specific"/>
    <property type="evidence" value="ECO:0007669"/>
    <property type="project" value="InterPro"/>
</dbReference>
<evidence type="ECO:0000313" key="6">
    <source>
        <dbReference type="Proteomes" id="UP000305067"/>
    </source>
</evidence>
<feature type="compositionally biased region" description="Polar residues" evidence="3">
    <location>
        <begin position="20"/>
        <end position="39"/>
    </location>
</feature>
<sequence length="818" mass="93320">MEYPLSSSSSASRPPHLLSQSHPQATRTTANSDSISQLPPTKKRKVERACDACRRRKSKCDGPKKPDRICTSCEQLKKSCTYMEDSKPRGPPKAIITALEDKLERLETLLMRLRPECSFSNELGPVVIRDSWKREDKSVAGDDYELLPDSTRLYTLSDEDNTKSMDASTSTASPTIGRTTRPSPQHLIKKETVDIVLPEASSENGSEDDQKEVSDTDHIIMRFTHGFSKLNIGQDKTPQHDDNNARYAGKSSNMSTIHATQGYKEKHLENLIRDQQPSSSIDPREEARKRMPHGDKRPEYWFIPPWEETWENAHFHDAPPLSFFLSRFPPSDLARDLIHVYFTRVNPMLPLLHRPTFEKHFEARLYSSNNFFAALCFTVFAVASRWSDDPRVLSGEHEKHGFSDARSGNSGFKFVQEALGIHRAHRSLIRPVTLFEIQMYTLIGVYMRGNTHYTTSWLFSGGGLCKLFDIGAHRKPIYSGKTTVESELFKRAFWVLFCLDRFESAMLGRPCSIGDEHFDAELPLEVDDEFWQSQDPAECFRQPLGRPPLVSSFNLWIRLMQITSRVLRTNYSTGNLQLPMLLDTGMAQRELQAINKAMTEWVNSVPDHLKWSTSMTDETFSTQSATLYTSYYYLQLLLYRPFLKPPSSSVASTSQPSQASSNAQRADISANAQAICINAARRCAHIIQRQMSVANGLCDAANLILISHTSGAFLLRCVWQLKLQHQEARRAGAHAEQVALEKIIQELQQDIDVCIRALEVFSRRWDRAETLLYVVSLLLFVVRSHAKYWLDVSFKDVFLWRKMRCCLSQTSARSNFHR</sequence>
<dbReference type="GO" id="GO:0003677">
    <property type="term" value="F:DNA binding"/>
    <property type="evidence" value="ECO:0007669"/>
    <property type="project" value="InterPro"/>
</dbReference>
<dbReference type="SMART" id="SM00066">
    <property type="entry name" value="GAL4"/>
    <property type="match status" value="1"/>
</dbReference>
<feature type="region of interest" description="Disordered" evidence="3">
    <location>
        <begin position="158"/>
        <end position="182"/>
    </location>
</feature>
<dbReference type="Gene3D" id="4.10.240.10">
    <property type="entry name" value="Zn(2)-C6 fungal-type DNA-binding domain"/>
    <property type="match status" value="1"/>
</dbReference>
<dbReference type="Pfam" id="PF00172">
    <property type="entry name" value="Zn_clus"/>
    <property type="match status" value="1"/>
</dbReference>
<dbReference type="Proteomes" id="UP000305067">
    <property type="component" value="Unassembled WGS sequence"/>
</dbReference>
<evidence type="ECO:0000256" key="2">
    <source>
        <dbReference type="ARBA" id="ARBA00023242"/>
    </source>
</evidence>
<evidence type="ECO:0000313" key="5">
    <source>
        <dbReference type="EMBL" id="TFL04448.1"/>
    </source>
</evidence>
<evidence type="ECO:0000256" key="1">
    <source>
        <dbReference type="ARBA" id="ARBA00022723"/>
    </source>
</evidence>
<feature type="compositionally biased region" description="Low complexity" evidence="3">
    <location>
        <begin position="1"/>
        <end position="19"/>
    </location>
</feature>
<proteinExistence type="predicted"/>
<dbReference type="InterPro" id="IPR007219">
    <property type="entry name" value="XnlR_reg_dom"/>
</dbReference>
<evidence type="ECO:0000259" key="4">
    <source>
        <dbReference type="PROSITE" id="PS50048"/>
    </source>
</evidence>
<dbReference type="PROSITE" id="PS50048">
    <property type="entry name" value="ZN2_CY6_FUNGAL_2"/>
    <property type="match status" value="1"/>
</dbReference>
<dbReference type="AlphaFoldDB" id="A0A5C3QSX6"/>
<organism evidence="5 6">
    <name type="scientific">Pterulicium gracile</name>
    <dbReference type="NCBI Taxonomy" id="1884261"/>
    <lineage>
        <taxon>Eukaryota</taxon>
        <taxon>Fungi</taxon>
        <taxon>Dikarya</taxon>
        <taxon>Basidiomycota</taxon>
        <taxon>Agaricomycotina</taxon>
        <taxon>Agaricomycetes</taxon>
        <taxon>Agaricomycetidae</taxon>
        <taxon>Agaricales</taxon>
        <taxon>Pleurotineae</taxon>
        <taxon>Pterulaceae</taxon>
        <taxon>Pterulicium</taxon>
    </lineage>
</organism>
<dbReference type="GO" id="GO:0008270">
    <property type="term" value="F:zinc ion binding"/>
    <property type="evidence" value="ECO:0007669"/>
    <property type="project" value="InterPro"/>
</dbReference>
<evidence type="ECO:0000256" key="3">
    <source>
        <dbReference type="SAM" id="MobiDB-lite"/>
    </source>
</evidence>
<dbReference type="SMART" id="SM00906">
    <property type="entry name" value="Fungal_trans"/>
    <property type="match status" value="1"/>
</dbReference>
<dbReference type="InterPro" id="IPR050987">
    <property type="entry name" value="AtrR-like"/>
</dbReference>
<keyword evidence="6" id="KW-1185">Reference proteome</keyword>
<dbReference type="PROSITE" id="PS00463">
    <property type="entry name" value="ZN2_CY6_FUNGAL_1"/>
    <property type="match status" value="1"/>
</dbReference>
<accession>A0A5C3QSX6</accession>
<dbReference type="PANTHER" id="PTHR46910">
    <property type="entry name" value="TRANSCRIPTION FACTOR PDR1"/>
    <property type="match status" value="1"/>
</dbReference>